<feature type="transmembrane region" description="Helical" evidence="8">
    <location>
        <begin position="63"/>
        <end position="80"/>
    </location>
</feature>
<sequence>MNPKQQQEALASDVDPRHIVTEKAFQVHPRLLGKPLAGPWRRLFGICIDGLVVVTLSNLGESYQLTVAGILLWWLGRALYGRHKRPKLSRTLRIIGPIICLIGALALVGGDWQWFMPSLQQKSEQLEQALQQQPVQQSDRTEAAQTDISKDPSTMTEDEKNAELAKQWQQALKQVAEQQKQEANENDEQQGAAHSVIAWIKGILSDLGIGFGWAAFYFTILTSLTQGQTLGKKLLGMRVIRLDGRYLTLWDAFGRYGGYGAGIATGLLGFLQIFWDPNRQPIHDKISSTVVVLSDRQAKQVDLTEE</sequence>
<feature type="coiled-coil region" evidence="6">
    <location>
        <begin position="161"/>
        <end position="189"/>
    </location>
</feature>
<reference evidence="10 11" key="1">
    <citation type="journal article" date="2011" name="Front. Microbiol.">
        <title>Genomic signatures of strain selection and enhancement in Bacillus atrophaeus var. globigii, a historical biowarfare simulant.</title>
        <authorList>
            <person name="Gibbons H.S."/>
            <person name="Broomall S.M."/>
            <person name="McNew L.A."/>
            <person name="Daligault H."/>
            <person name="Chapman C."/>
            <person name="Bruce D."/>
            <person name="Karavis M."/>
            <person name="Krepps M."/>
            <person name="McGregor P.A."/>
            <person name="Hong C."/>
            <person name="Park K.H."/>
            <person name="Akmal A."/>
            <person name="Feldman A."/>
            <person name="Lin J.S."/>
            <person name="Chang W.E."/>
            <person name="Higgs B.W."/>
            <person name="Demirev P."/>
            <person name="Lindquist J."/>
            <person name="Liem A."/>
            <person name="Fochler E."/>
            <person name="Read T.D."/>
            <person name="Tapia R."/>
            <person name="Johnson S."/>
            <person name="Bishop-Lilly K.A."/>
            <person name="Detter C."/>
            <person name="Han C."/>
            <person name="Sozhamannan S."/>
            <person name="Rosenzweig C.N."/>
            <person name="Skowronski E.W."/>
        </authorList>
    </citation>
    <scope>NUCLEOTIDE SEQUENCE [LARGE SCALE GENOMIC DNA]</scope>
    <source>
        <strain evidence="10 11">CC-PW-9</strain>
    </source>
</reference>
<keyword evidence="3 8" id="KW-0812">Transmembrane</keyword>
<proteinExistence type="predicted"/>
<dbReference type="Proteomes" id="UP000287996">
    <property type="component" value="Unassembled WGS sequence"/>
</dbReference>
<feature type="transmembrane region" description="Helical" evidence="8">
    <location>
        <begin position="92"/>
        <end position="115"/>
    </location>
</feature>
<dbReference type="EMBL" id="PIQH01000001">
    <property type="protein sequence ID" value="RUO81201.1"/>
    <property type="molecule type" value="Genomic_DNA"/>
</dbReference>
<keyword evidence="11" id="KW-1185">Reference proteome</keyword>
<protein>
    <recommendedName>
        <fullName evidence="9">RDD domain-containing protein</fullName>
    </recommendedName>
</protein>
<gene>
    <name evidence="10" type="ORF">CWI84_00050</name>
</gene>
<dbReference type="Pfam" id="PF06271">
    <property type="entry name" value="RDD"/>
    <property type="match status" value="1"/>
</dbReference>
<evidence type="ECO:0000256" key="6">
    <source>
        <dbReference type="SAM" id="Coils"/>
    </source>
</evidence>
<evidence type="ECO:0000256" key="7">
    <source>
        <dbReference type="SAM" id="MobiDB-lite"/>
    </source>
</evidence>
<name>A0A432ZTN5_9GAMM</name>
<dbReference type="OrthoDB" id="9787732at2"/>
<comment type="caution">
    <text evidence="10">The sequence shown here is derived from an EMBL/GenBank/DDBJ whole genome shotgun (WGS) entry which is preliminary data.</text>
</comment>
<dbReference type="InterPro" id="IPR010432">
    <property type="entry name" value="RDD"/>
</dbReference>
<evidence type="ECO:0000256" key="5">
    <source>
        <dbReference type="ARBA" id="ARBA00023136"/>
    </source>
</evidence>
<dbReference type="RefSeq" id="WP_126840548.1">
    <property type="nucleotide sequence ID" value="NZ_PIQH01000001.1"/>
</dbReference>
<evidence type="ECO:0000313" key="10">
    <source>
        <dbReference type="EMBL" id="RUO81201.1"/>
    </source>
</evidence>
<keyword evidence="4 8" id="KW-1133">Transmembrane helix</keyword>
<dbReference type="InterPro" id="IPR051791">
    <property type="entry name" value="Pra-immunoreactive"/>
</dbReference>
<evidence type="ECO:0000256" key="1">
    <source>
        <dbReference type="ARBA" id="ARBA00004651"/>
    </source>
</evidence>
<keyword evidence="6" id="KW-0175">Coiled coil</keyword>
<evidence type="ECO:0000313" key="11">
    <source>
        <dbReference type="Proteomes" id="UP000287996"/>
    </source>
</evidence>
<feature type="compositionally biased region" description="Polar residues" evidence="7">
    <location>
        <begin position="143"/>
        <end position="155"/>
    </location>
</feature>
<dbReference type="PANTHER" id="PTHR36115:SF6">
    <property type="entry name" value="PROLINE-RICH ANTIGEN HOMOLOG"/>
    <property type="match status" value="1"/>
</dbReference>
<dbReference type="PANTHER" id="PTHR36115">
    <property type="entry name" value="PROLINE-RICH ANTIGEN HOMOLOG-RELATED"/>
    <property type="match status" value="1"/>
</dbReference>
<evidence type="ECO:0000256" key="8">
    <source>
        <dbReference type="SAM" id="Phobius"/>
    </source>
</evidence>
<evidence type="ECO:0000256" key="4">
    <source>
        <dbReference type="ARBA" id="ARBA00022989"/>
    </source>
</evidence>
<feature type="region of interest" description="Disordered" evidence="7">
    <location>
        <begin position="130"/>
        <end position="161"/>
    </location>
</feature>
<evidence type="ECO:0000259" key="9">
    <source>
        <dbReference type="Pfam" id="PF06271"/>
    </source>
</evidence>
<keyword evidence="2" id="KW-1003">Cell membrane</keyword>
<comment type="subcellular location">
    <subcellularLocation>
        <location evidence="1">Cell membrane</location>
        <topology evidence="1">Multi-pass membrane protein</topology>
    </subcellularLocation>
</comment>
<feature type="domain" description="RDD" evidence="9">
    <location>
        <begin position="202"/>
        <end position="287"/>
    </location>
</feature>
<organism evidence="10 11">
    <name type="scientific">Idiomarina tyrosinivorans</name>
    <dbReference type="NCBI Taxonomy" id="1445662"/>
    <lineage>
        <taxon>Bacteria</taxon>
        <taxon>Pseudomonadati</taxon>
        <taxon>Pseudomonadota</taxon>
        <taxon>Gammaproteobacteria</taxon>
        <taxon>Alteromonadales</taxon>
        <taxon>Idiomarinaceae</taxon>
        <taxon>Idiomarina</taxon>
    </lineage>
</organism>
<dbReference type="AlphaFoldDB" id="A0A432ZTN5"/>
<dbReference type="GO" id="GO:0005886">
    <property type="term" value="C:plasma membrane"/>
    <property type="evidence" value="ECO:0007669"/>
    <property type="project" value="UniProtKB-SubCell"/>
</dbReference>
<evidence type="ECO:0000256" key="2">
    <source>
        <dbReference type="ARBA" id="ARBA00022475"/>
    </source>
</evidence>
<evidence type="ECO:0000256" key="3">
    <source>
        <dbReference type="ARBA" id="ARBA00022692"/>
    </source>
</evidence>
<keyword evidence="5 8" id="KW-0472">Membrane</keyword>
<accession>A0A432ZTN5</accession>
<feature type="transmembrane region" description="Helical" evidence="8">
    <location>
        <begin position="256"/>
        <end position="275"/>
    </location>
</feature>